<feature type="domain" description="AMP-dependent synthetase/ligase" evidence="1">
    <location>
        <begin position="47"/>
        <end position="327"/>
    </location>
</feature>
<reference evidence="2" key="2">
    <citation type="journal article" date="2023" name="IMA Fungus">
        <title>Comparative genomic study of the Penicillium genus elucidates a diverse pangenome and 15 lateral gene transfer events.</title>
        <authorList>
            <person name="Petersen C."/>
            <person name="Sorensen T."/>
            <person name="Nielsen M.R."/>
            <person name="Sondergaard T.E."/>
            <person name="Sorensen J.L."/>
            <person name="Fitzpatrick D.A."/>
            <person name="Frisvad J.C."/>
            <person name="Nielsen K.L."/>
        </authorList>
    </citation>
    <scope>NUCLEOTIDE SEQUENCE</scope>
    <source>
        <strain evidence="2">IBT 29677</strain>
    </source>
</reference>
<accession>A0A9X0BD13</accession>
<evidence type="ECO:0000313" key="3">
    <source>
        <dbReference type="Proteomes" id="UP001147747"/>
    </source>
</evidence>
<dbReference type="PANTHER" id="PTHR43201">
    <property type="entry name" value="ACYL-COA SYNTHETASE"/>
    <property type="match status" value="1"/>
</dbReference>
<dbReference type="GeneID" id="81365681"/>
<proteinExistence type="predicted"/>
<keyword evidence="3" id="KW-1185">Reference proteome</keyword>
<dbReference type="InterPro" id="IPR000873">
    <property type="entry name" value="AMP-dep_synth/lig_dom"/>
</dbReference>
<dbReference type="OrthoDB" id="10253115at2759"/>
<dbReference type="GO" id="GO:0006631">
    <property type="term" value="P:fatty acid metabolic process"/>
    <property type="evidence" value="ECO:0007669"/>
    <property type="project" value="TreeGrafter"/>
</dbReference>
<reference evidence="2" key="1">
    <citation type="submission" date="2022-12" db="EMBL/GenBank/DDBJ databases">
        <authorList>
            <person name="Petersen C."/>
        </authorList>
    </citation>
    <scope>NUCLEOTIDE SEQUENCE</scope>
    <source>
        <strain evidence="2">IBT 29677</strain>
    </source>
</reference>
<protein>
    <submittedName>
        <fullName evidence="2">Amp dependent CoA ligase</fullName>
    </submittedName>
</protein>
<dbReference type="Proteomes" id="UP001147747">
    <property type="component" value="Unassembled WGS sequence"/>
</dbReference>
<dbReference type="AlphaFoldDB" id="A0A9X0BD13"/>
<gene>
    <name evidence="2" type="ORF">N7509_002064</name>
</gene>
<dbReference type="RefSeq" id="XP_056492496.1">
    <property type="nucleotide sequence ID" value="XM_056626701.1"/>
</dbReference>
<name>A0A9X0BD13_9EURO</name>
<dbReference type="SUPFAM" id="SSF56801">
    <property type="entry name" value="Acetyl-CoA synthetase-like"/>
    <property type="match status" value="1"/>
</dbReference>
<dbReference type="PANTHER" id="PTHR43201:SF6">
    <property type="entry name" value="ACYL COA SYNTHETASE (EUROFUNG)"/>
    <property type="match status" value="1"/>
</dbReference>
<evidence type="ECO:0000313" key="2">
    <source>
        <dbReference type="EMBL" id="KAJ5408181.1"/>
    </source>
</evidence>
<comment type="caution">
    <text evidence="2">The sequence shown here is derived from an EMBL/GenBank/DDBJ whole genome shotgun (WGS) entry which is preliminary data.</text>
</comment>
<dbReference type="InterPro" id="IPR042099">
    <property type="entry name" value="ANL_N_sf"/>
</dbReference>
<dbReference type="Gene3D" id="3.40.50.12780">
    <property type="entry name" value="N-terminal domain of ligase-like"/>
    <property type="match status" value="1"/>
</dbReference>
<organism evidence="2 3">
    <name type="scientific">Penicillium cosmopolitanum</name>
    <dbReference type="NCBI Taxonomy" id="1131564"/>
    <lineage>
        <taxon>Eukaryota</taxon>
        <taxon>Fungi</taxon>
        <taxon>Dikarya</taxon>
        <taxon>Ascomycota</taxon>
        <taxon>Pezizomycotina</taxon>
        <taxon>Eurotiomycetes</taxon>
        <taxon>Eurotiomycetidae</taxon>
        <taxon>Eurotiales</taxon>
        <taxon>Aspergillaceae</taxon>
        <taxon>Penicillium</taxon>
    </lineage>
</organism>
<keyword evidence="2" id="KW-0436">Ligase</keyword>
<dbReference type="Pfam" id="PF00501">
    <property type="entry name" value="AMP-binding"/>
    <property type="match status" value="1"/>
</dbReference>
<sequence>MAHYPLLTKHSSFYLARERIGEDEEFIFQGQNSPPLRNINTAQLLNEQRERRGENVAVVSEWQNSSTLQYESLIHSVRDIARSLLGLGVRHGDRIVVLAGNSIEYVQLFLAIGSIGAIFAIINSSFTVEEVEVAVDFLGHGKLIMWPVGSAQSYGDLLTWTSFRLSGLNVKENLIDRYWGQVDPNDALCIQFTSGTTGPRRASMLAHRNLLNNADLLGHRLNMSSEDVLCCSLPLSHCFGLVCGVLATITHGGTVIIPSDVFNPNASLRAISEHQCTVIHAVPTIFQALMDFAAAQSYTKRLKLRTGIIAGSSLSETLLRRLQAELGLDGLAYAFGNKEFP</sequence>
<evidence type="ECO:0000259" key="1">
    <source>
        <dbReference type="Pfam" id="PF00501"/>
    </source>
</evidence>
<dbReference type="GO" id="GO:0031956">
    <property type="term" value="F:medium-chain fatty acid-CoA ligase activity"/>
    <property type="evidence" value="ECO:0007669"/>
    <property type="project" value="TreeGrafter"/>
</dbReference>
<dbReference type="EMBL" id="JAPZBU010000004">
    <property type="protein sequence ID" value="KAJ5408181.1"/>
    <property type="molecule type" value="Genomic_DNA"/>
</dbReference>